<protein>
    <submittedName>
        <fullName evidence="2">DNA mismatch repair protein</fullName>
    </submittedName>
</protein>
<accession>A0ABV4M363</accession>
<name>A0ABV4M363_9VIBR</name>
<feature type="transmembrane region" description="Helical" evidence="1">
    <location>
        <begin position="6"/>
        <end position="28"/>
    </location>
</feature>
<dbReference type="Proteomes" id="UP001569153">
    <property type="component" value="Unassembled WGS sequence"/>
</dbReference>
<comment type="caution">
    <text evidence="2">The sequence shown here is derived from an EMBL/GenBank/DDBJ whole genome shotgun (WGS) entry which is preliminary data.</text>
</comment>
<keyword evidence="1" id="KW-0812">Transmembrane</keyword>
<sequence length="186" mass="21065">MRIPPAWVIVLFGLILNILAIITSSLVLDKQSAELAQLAEQKESNMYSIQLSWNSIETLERKRESILLHVDKTDLESAFTSSVLDEVLRGQLAVWVGKEVPKISIENLSEIMTLINLAQQTQRDRIDDFYLDNVAVAELMQVTSDNMAFYKNIALFLQIFGLALILARDLARKPNATQSLDHHDKK</sequence>
<organism evidence="2 3">
    <name type="scientific">Vibrio cortegadensis</name>
    <dbReference type="NCBI Taxonomy" id="1328770"/>
    <lineage>
        <taxon>Bacteria</taxon>
        <taxon>Pseudomonadati</taxon>
        <taxon>Pseudomonadota</taxon>
        <taxon>Gammaproteobacteria</taxon>
        <taxon>Vibrionales</taxon>
        <taxon>Vibrionaceae</taxon>
        <taxon>Vibrio</taxon>
    </lineage>
</organism>
<dbReference type="RefSeq" id="WP_261889974.1">
    <property type="nucleotide sequence ID" value="NZ_AP025473.1"/>
</dbReference>
<keyword evidence="1" id="KW-1133">Transmembrane helix</keyword>
<reference evidence="2 3" key="1">
    <citation type="submission" date="2024-06" db="EMBL/GenBank/DDBJ databases">
        <authorList>
            <person name="Steensen K."/>
            <person name="Seneca J."/>
            <person name="Bartlau N."/>
            <person name="Yu A.X."/>
            <person name="Polz M.F."/>
        </authorList>
    </citation>
    <scope>NUCLEOTIDE SEQUENCE [LARGE SCALE GENOMIC DNA]</scope>
    <source>
        <strain evidence="2 3">FF146</strain>
    </source>
</reference>
<evidence type="ECO:0000256" key="1">
    <source>
        <dbReference type="SAM" id="Phobius"/>
    </source>
</evidence>
<evidence type="ECO:0000313" key="2">
    <source>
        <dbReference type="EMBL" id="MEZ8194169.1"/>
    </source>
</evidence>
<dbReference type="EMBL" id="JBGOOT010000002">
    <property type="protein sequence ID" value="MEZ8194169.1"/>
    <property type="molecule type" value="Genomic_DNA"/>
</dbReference>
<gene>
    <name evidence="2" type="ORF">ACED38_04615</name>
</gene>
<keyword evidence="1" id="KW-0472">Membrane</keyword>
<proteinExistence type="predicted"/>
<feature type="transmembrane region" description="Helical" evidence="1">
    <location>
        <begin position="149"/>
        <end position="167"/>
    </location>
</feature>
<evidence type="ECO:0000313" key="3">
    <source>
        <dbReference type="Proteomes" id="UP001569153"/>
    </source>
</evidence>
<keyword evidence="3" id="KW-1185">Reference proteome</keyword>